<keyword evidence="3" id="KW-1185">Reference proteome</keyword>
<proteinExistence type="predicted"/>
<feature type="transmembrane region" description="Helical" evidence="1">
    <location>
        <begin position="252"/>
        <end position="275"/>
    </location>
</feature>
<evidence type="ECO:0000256" key="1">
    <source>
        <dbReference type="SAM" id="Phobius"/>
    </source>
</evidence>
<keyword evidence="1" id="KW-0812">Transmembrane</keyword>
<sequence length="281" mass="32826">MEIFDREKYDCLSEDSFKELLEVGYTPADIFKENQRKKNALEMFLSRNTLTKHHDIRGGNLNNSACPHVYVFGYEGEGKQNMERILKSENSDLSNFTFEFVEGTIARSKISQEFCRNIKNIKSRMKRMDVPTAFVMVMNCSIFTTDDINKQARDKLLMVLGPEVLIRCVLVLTHGKDILKEVPLEKHYEEITDGRAWMSNLYSRFYPRIIAVDTNDNSSHGNRCQRKQLKRLLLHTCAGFDKPIRTRRMVNFYSFMFGMSLASFFWIVVLGLFQWCHGRLP</sequence>
<comment type="caution">
    <text evidence="2">The sequence shown here is derived from an EMBL/GenBank/DDBJ whole genome shotgun (WGS) entry which is preliminary data.</text>
</comment>
<evidence type="ECO:0000313" key="3">
    <source>
        <dbReference type="Proteomes" id="UP001152320"/>
    </source>
</evidence>
<dbReference type="AlphaFoldDB" id="A0A9Q1H1K9"/>
<keyword evidence="1" id="KW-1133">Transmembrane helix</keyword>
<organism evidence="2 3">
    <name type="scientific">Holothuria leucospilota</name>
    <name type="common">Black long sea cucumber</name>
    <name type="synonym">Mertensiothuria leucospilota</name>
    <dbReference type="NCBI Taxonomy" id="206669"/>
    <lineage>
        <taxon>Eukaryota</taxon>
        <taxon>Metazoa</taxon>
        <taxon>Echinodermata</taxon>
        <taxon>Eleutherozoa</taxon>
        <taxon>Echinozoa</taxon>
        <taxon>Holothuroidea</taxon>
        <taxon>Aspidochirotacea</taxon>
        <taxon>Aspidochirotida</taxon>
        <taxon>Holothuriidae</taxon>
        <taxon>Holothuria</taxon>
    </lineage>
</organism>
<evidence type="ECO:0000313" key="2">
    <source>
        <dbReference type="EMBL" id="KAJ8031722.1"/>
    </source>
</evidence>
<name>A0A9Q1H1K9_HOLLE</name>
<dbReference type="Proteomes" id="UP001152320">
    <property type="component" value="Chromosome 12"/>
</dbReference>
<reference evidence="2" key="1">
    <citation type="submission" date="2021-10" db="EMBL/GenBank/DDBJ databases">
        <title>Tropical sea cucumber genome reveals ecological adaptation and Cuvierian tubules defense mechanism.</title>
        <authorList>
            <person name="Chen T."/>
        </authorList>
    </citation>
    <scope>NUCLEOTIDE SEQUENCE</scope>
    <source>
        <strain evidence="2">Nanhai2018</strain>
        <tissue evidence="2">Muscle</tissue>
    </source>
</reference>
<accession>A0A9Q1H1K9</accession>
<dbReference type="EMBL" id="JAIZAY010000012">
    <property type="protein sequence ID" value="KAJ8031722.1"/>
    <property type="molecule type" value="Genomic_DNA"/>
</dbReference>
<dbReference type="InterPro" id="IPR027417">
    <property type="entry name" value="P-loop_NTPase"/>
</dbReference>
<protein>
    <submittedName>
        <fullName evidence="2">Uncharacterized protein</fullName>
    </submittedName>
</protein>
<dbReference type="Gene3D" id="3.40.50.300">
    <property type="entry name" value="P-loop containing nucleotide triphosphate hydrolases"/>
    <property type="match status" value="1"/>
</dbReference>
<keyword evidence="1" id="KW-0472">Membrane</keyword>
<gene>
    <name evidence="2" type="ORF">HOLleu_25009</name>
</gene>